<evidence type="ECO:0000313" key="8">
    <source>
        <dbReference type="Proteomes" id="UP001140206"/>
    </source>
</evidence>
<evidence type="ECO:0000313" key="7">
    <source>
        <dbReference type="EMBL" id="KAJ4773486.1"/>
    </source>
</evidence>
<dbReference type="Gene3D" id="1.20.1250.20">
    <property type="entry name" value="MFS general substrate transporter like domains"/>
    <property type="match status" value="1"/>
</dbReference>
<sequence>MERGDHKPLLDQVSDSPSWSYQDNNVLLEEGDTLHCRSRIKPFSWKAPAIVLGFEFLESIAFAGISLNLVVYLADVLHGTTASNAANVDTWSGTTFLAPVLGAFLADTYLGKYKTIAISIVLYLLGMLTITLSAMIPSLRPVSCKGISCPAATEFQYTVFFIALYLIAIGTGGVKSALMPFGADQYDETNPDEAQKKQSFFSLFFVAVNLGVFIAGTVVVWIQQNIAWGLGFGISLACLVVATVGFFVGTPTYRVQMPTGSPLKSVVRVLIVAFKKRHLELPDDSALLYEGEMGSGREWQHKLDHTDGFRFLDKAAVMAVPYSTDLSPATPWLSCTVTQVEEVKILLRMVPIWLTCIFYSASMCQTMTTFLQQGVLMNSTIGSLSIPAASLSSIEVIFMMIFVVIQDQIIIPICRKRFQNPSGLTQLQRMGIGRFLVIFSMAAAAGIETWRLSAYKDNKRLSILWQVPQFLILAWSDVFCGIALLEFFYGEAPESMRSLCSAFSFLAISLGYYLNSFVVTFVAGITKSVDGMGWLPADLNMGHLDYYFWLWAGISAINFVVFVALSWNYTHKKVVLK</sequence>
<evidence type="ECO:0000256" key="4">
    <source>
        <dbReference type="ARBA" id="ARBA00022989"/>
    </source>
</evidence>
<dbReference type="AlphaFoldDB" id="A0AAV8E5C2"/>
<evidence type="ECO:0000256" key="5">
    <source>
        <dbReference type="ARBA" id="ARBA00023136"/>
    </source>
</evidence>
<feature type="transmembrane region" description="Helical" evidence="6">
    <location>
        <begin position="546"/>
        <end position="567"/>
    </location>
</feature>
<dbReference type="GO" id="GO:0016020">
    <property type="term" value="C:membrane"/>
    <property type="evidence" value="ECO:0007669"/>
    <property type="project" value="UniProtKB-SubCell"/>
</dbReference>
<evidence type="ECO:0000256" key="2">
    <source>
        <dbReference type="ARBA" id="ARBA00005982"/>
    </source>
</evidence>
<dbReference type="Pfam" id="PF00854">
    <property type="entry name" value="PTR2"/>
    <property type="match status" value="1"/>
</dbReference>
<dbReference type="Proteomes" id="UP001140206">
    <property type="component" value="Chromosome 3"/>
</dbReference>
<dbReference type="GO" id="GO:0022857">
    <property type="term" value="F:transmembrane transporter activity"/>
    <property type="evidence" value="ECO:0007669"/>
    <property type="project" value="InterPro"/>
</dbReference>
<feature type="transmembrane region" description="Helical" evidence="6">
    <location>
        <begin position="199"/>
        <end position="222"/>
    </location>
</feature>
<name>A0AAV8E5C2_9POAL</name>
<feature type="transmembrane region" description="Helical" evidence="6">
    <location>
        <begin position="432"/>
        <end position="450"/>
    </location>
</feature>
<dbReference type="SUPFAM" id="SSF103473">
    <property type="entry name" value="MFS general substrate transporter"/>
    <property type="match status" value="1"/>
</dbReference>
<feature type="transmembrane region" description="Helical" evidence="6">
    <location>
        <begin position="502"/>
        <end position="526"/>
    </location>
</feature>
<feature type="transmembrane region" description="Helical" evidence="6">
    <location>
        <begin position="47"/>
        <end position="71"/>
    </location>
</feature>
<feature type="transmembrane region" description="Helical" evidence="6">
    <location>
        <begin position="117"/>
        <end position="137"/>
    </location>
</feature>
<comment type="caution">
    <text evidence="7">The sequence shown here is derived from an EMBL/GenBank/DDBJ whole genome shotgun (WGS) entry which is preliminary data.</text>
</comment>
<dbReference type="InterPro" id="IPR000109">
    <property type="entry name" value="POT_fam"/>
</dbReference>
<organism evidence="7 8">
    <name type="scientific">Rhynchospora pubera</name>
    <dbReference type="NCBI Taxonomy" id="906938"/>
    <lineage>
        <taxon>Eukaryota</taxon>
        <taxon>Viridiplantae</taxon>
        <taxon>Streptophyta</taxon>
        <taxon>Embryophyta</taxon>
        <taxon>Tracheophyta</taxon>
        <taxon>Spermatophyta</taxon>
        <taxon>Magnoliopsida</taxon>
        <taxon>Liliopsida</taxon>
        <taxon>Poales</taxon>
        <taxon>Cyperaceae</taxon>
        <taxon>Cyperoideae</taxon>
        <taxon>Rhynchosporeae</taxon>
        <taxon>Rhynchospora</taxon>
    </lineage>
</organism>
<comment type="subcellular location">
    <subcellularLocation>
        <location evidence="1">Membrane</location>
        <topology evidence="1">Multi-pass membrane protein</topology>
    </subcellularLocation>
</comment>
<feature type="transmembrane region" description="Helical" evidence="6">
    <location>
        <begin position="228"/>
        <end position="248"/>
    </location>
</feature>
<evidence type="ECO:0000256" key="6">
    <source>
        <dbReference type="SAM" id="Phobius"/>
    </source>
</evidence>
<comment type="similarity">
    <text evidence="2">Belongs to the major facilitator superfamily. Proton-dependent oligopeptide transporter (POT/PTR) (TC 2.A.17) family.</text>
</comment>
<proteinExistence type="inferred from homology"/>
<keyword evidence="5 6" id="KW-0472">Membrane</keyword>
<gene>
    <name evidence="7" type="ORF">LUZ62_057743</name>
</gene>
<feature type="transmembrane region" description="Helical" evidence="6">
    <location>
        <begin position="391"/>
        <end position="411"/>
    </location>
</feature>
<dbReference type="PANTHER" id="PTHR11654">
    <property type="entry name" value="OLIGOPEPTIDE TRANSPORTER-RELATED"/>
    <property type="match status" value="1"/>
</dbReference>
<evidence type="ECO:0000256" key="3">
    <source>
        <dbReference type="ARBA" id="ARBA00022692"/>
    </source>
</evidence>
<reference evidence="7" key="1">
    <citation type="submission" date="2022-08" db="EMBL/GenBank/DDBJ databases">
        <authorList>
            <person name="Marques A."/>
        </authorList>
    </citation>
    <scope>NUCLEOTIDE SEQUENCE</scope>
    <source>
        <strain evidence="7">RhyPub2mFocal</strain>
        <tissue evidence="7">Leaves</tissue>
    </source>
</reference>
<evidence type="ECO:0000256" key="1">
    <source>
        <dbReference type="ARBA" id="ARBA00004141"/>
    </source>
</evidence>
<dbReference type="CDD" id="cd17351">
    <property type="entry name" value="MFS_NPF"/>
    <property type="match status" value="1"/>
</dbReference>
<dbReference type="InterPro" id="IPR036259">
    <property type="entry name" value="MFS_trans_sf"/>
</dbReference>
<protein>
    <submittedName>
        <fullName evidence="7">Protein NRT1/ PTR FAMILY 5.1</fullName>
    </submittedName>
</protein>
<keyword evidence="4 6" id="KW-1133">Transmembrane helix</keyword>
<keyword evidence="3 6" id="KW-0812">Transmembrane</keyword>
<feature type="transmembrane region" description="Helical" evidence="6">
    <location>
        <begin position="91"/>
        <end position="110"/>
    </location>
</feature>
<accession>A0AAV8E5C2</accession>
<feature type="transmembrane region" description="Helical" evidence="6">
    <location>
        <begin position="352"/>
        <end position="371"/>
    </location>
</feature>
<feature type="transmembrane region" description="Helical" evidence="6">
    <location>
        <begin position="157"/>
        <end position="178"/>
    </location>
</feature>
<feature type="transmembrane region" description="Helical" evidence="6">
    <location>
        <begin position="470"/>
        <end position="490"/>
    </location>
</feature>
<keyword evidence="8" id="KW-1185">Reference proteome</keyword>
<dbReference type="EMBL" id="JAMFTS010000003">
    <property type="protein sequence ID" value="KAJ4773486.1"/>
    <property type="molecule type" value="Genomic_DNA"/>
</dbReference>